<dbReference type="Proteomes" id="UP000236723">
    <property type="component" value="Unassembled WGS sequence"/>
</dbReference>
<name>A0A1H6AHX7_9ACTN</name>
<dbReference type="EMBL" id="FNVO01000005">
    <property type="protein sequence ID" value="SEG47992.1"/>
    <property type="molecule type" value="Genomic_DNA"/>
</dbReference>
<evidence type="ECO:0000313" key="3">
    <source>
        <dbReference type="Proteomes" id="UP000236723"/>
    </source>
</evidence>
<proteinExistence type="predicted"/>
<organism evidence="2 3">
    <name type="scientific">Thermomonospora echinospora</name>
    <dbReference type="NCBI Taxonomy" id="1992"/>
    <lineage>
        <taxon>Bacteria</taxon>
        <taxon>Bacillati</taxon>
        <taxon>Actinomycetota</taxon>
        <taxon>Actinomycetes</taxon>
        <taxon>Streptosporangiales</taxon>
        <taxon>Thermomonosporaceae</taxon>
        <taxon>Thermomonospora</taxon>
    </lineage>
</organism>
<dbReference type="SUPFAM" id="SSF55073">
    <property type="entry name" value="Nucleotide cyclase"/>
    <property type="match status" value="1"/>
</dbReference>
<dbReference type="Gene3D" id="3.30.70.1230">
    <property type="entry name" value="Nucleotide cyclase"/>
    <property type="match status" value="1"/>
</dbReference>
<dbReference type="InterPro" id="IPR029787">
    <property type="entry name" value="Nucleotide_cyclase"/>
</dbReference>
<reference evidence="3" key="1">
    <citation type="submission" date="2016-10" db="EMBL/GenBank/DDBJ databases">
        <authorList>
            <person name="Varghese N."/>
            <person name="Submissions S."/>
        </authorList>
    </citation>
    <scope>NUCLEOTIDE SEQUENCE [LARGE SCALE GENOMIC DNA]</scope>
    <source>
        <strain evidence="3">DSM 43163</strain>
    </source>
</reference>
<keyword evidence="3" id="KW-1185">Reference proteome</keyword>
<evidence type="ECO:0008006" key="4">
    <source>
        <dbReference type="Google" id="ProtNLM"/>
    </source>
</evidence>
<evidence type="ECO:0000313" key="2">
    <source>
        <dbReference type="EMBL" id="SEG47992.1"/>
    </source>
</evidence>
<sequence length="240" mass="26409">MNTAPPPAFGDPPPPDLTQHAAVLRPPARQWPVHCGMIALDITGFARRADPHLQLHLRQALYRITHEACRSAGLDWDACHREDRGDGLLLIAPPAAGVHILLHPLVGHLLAGLRAHNKVAGRSARLRLRMAVHAGFVYADPYGVTGTAVNHLFRLLEAPAFKAAATGDLALIVSGYLYEEAAVHRLGLPGPDRLTPLTITSKETRTVAWTWQPTGPRPDRLARALQQDGRPPRRQRRQRR</sequence>
<dbReference type="AlphaFoldDB" id="A0A1H6AHX7"/>
<protein>
    <recommendedName>
        <fullName evidence="4">Guanylate cyclase domain-containing protein</fullName>
    </recommendedName>
</protein>
<accession>A0A1H6AHX7</accession>
<feature type="region of interest" description="Disordered" evidence="1">
    <location>
        <begin position="210"/>
        <end position="240"/>
    </location>
</feature>
<evidence type="ECO:0000256" key="1">
    <source>
        <dbReference type="SAM" id="MobiDB-lite"/>
    </source>
</evidence>
<gene>
    <name evidence="2" type="ORF">SAMN04489712_105451</name>
</gene>